<dbReference type="Proteomes" id="UP001477672">
    <property type="component" value="Unassembled WGS sequence"/>
</dbReference>
<evidence type="ECO:0000256" key="2">
    <source>
        <dbReference type="ARBA" id="ARBA00022803"/>
    </source>
</evidence>
<evidence type="ECO:0000256" key="1">
    <source>
        <dbReference type="ARBA" id="ARBA00022737"/>
    </source>
</evidence>
<evidence type="ECO:0000313" key="5">
    <source>
        <dbReference type="Proteomes" id="UP001477672"/>
    </source>
</evidence>
<gene>
    <name evidence="4" type="ORF">WMO24_07105</name>
</gene>
<dbReference type="PANTHER" id="PTHR44858:SF1">
    <property type="entry name" value="UDP-N-ACETYLGLUCOSAMINE--PEPTIDE N-ACETYLGLUCOSAMINYLTRANSFERASE SPINDLY-RELATED"/>
    <property type="match status" value="1"/>
</dbReference>
<dbReference type="EMBL" id="JBBMFA010000083">
    <property type="protein sequence ID" value="MEQ2520196.1"/>
    <property type="molecule type" value="Genomic_DNA"/>
</dbReference>
<feature type="repeat" description="TPR" evidence="3">
    <location>
        <begin position="37"/>
        <end position="70"/>
    </location>
</feature>
<dbReference type="PANTHER" id="PTHR44858">
    <property type="entry name" value="TETRATRICOPEPTIDE REPEAT PROTEIN 6"/>
    <property type="match status" value="1"/>
</dbReference>
<keyword evidence="5" id="KW-1185">Reference proteome</keyword>
<name>A0ABV1GED6_9FIRM</name>
<dbReference type="InterPro" id="IPR011990">
    <property type="entry name" value="TPR-like_helical_dom_sf"/>
</dbReference>
<dbReference type="RefSeq" id="WP_349215660.1">
    <property type="nucleotide sequence ID" value="NZ_JBBMFA010000083.1"/>
</dbReference>
<reference evidence="4 5" key="1">
    <citation type="submission" date="2024-03" db="EMBL/GenBank/DDBJ databases">
        <title>Human intestinal bacterial collection.</title>
        <authorList>
            <person name="Pauvert C."/>
            <person name="Hitch T.C.A."/>
            <person name="Clavel T."/>
        </authorList>
    </citation>
    <scope>NUCLEOTIDE SEQUENCE [LARGE SCALE GENOMIC DNA]</scope>
    <source>
        <strain evidence="4 5">CLA-JM-H11</strain>
    </source>
</reference>
<dbReference type="PROSITE" id="PS50005">
    <property type="entry name" value="TPR"/>
    <property type="match status" value="1"/>
</dbReference>
<proteinExistence type="predicted"/>
<organism evidence="4 5">
    <name type="scientific">Ruthenibacterium intestinale</name>
    <dbReference type="NCBI Taxonomy" id="3133163"/>
    <lineage>
        <taxon>Bacteria</taxon>
        <taxon>Bacillati</taxon>
        <taxon>Bacillota</taxon>
        <taxon>Clostridia</taxon>
        <taxon>Eubacteriales</taxon>
        <taxon>Oscillospiraceae</taxon>
        <taxon>Ruthenibacterium</taxon>
    </lineage>
</organism>
<dbReference type="InterPro" id="IPR019734">
    <property type="entry name" value="TPR_rpt"/>
</dbReference>
<sequence length="268" mass="30950">MKFVYNEEKNEAMRHILMMQPTVEEAKAKLDKDDTDAAAWYEYGTALSLVGKYEEALEAHSHGIAYDPFYAPNYFGRGRRQNAVGRTWAALADFTVAIHLDSDCWTYWYYRATTLNLNGHLEESIDDFRECMRLSNPAEHYPLIHWIYTTYVQLGKFDEAEKTLDLIDATVEPPQMDYGYCRAVRLYKGLVKPEEFVEPDMKDKVLPRENRVNLELNGMYYGLYCYWTLHGDAEKAADAIRQLMKVAYPGAFGYTKGLPIAKKLGIVE</sequence>
<keyword evidence="1" id="KW-0677">Repeat</keyword>
<evidence type="ECO:0000256" key="3">
    <source>
        <dbReference type="PROSITE-ProRule" id="PRU00339"/>
    </source>
</evidence>
<keyword evidence="2 3" id="KW-0802">TPR repeat</keyword>
<dbReference type="SMART" id="SM00028">
    <property type="entry name" value="TPR"/>
    <property type="match status" value="2"/>
</dbReference>
<dbReference type="InterPro" id="IPR050498">
    <property type="entry name" value="Ycf3"/>
</dbReference>
<dbReference type="Gene3D" id="1.25.40.10">
    <property type="entry name" value="Tetratricopeptide repeat domain"/>
    <property type="match status" value="1"/>
</dbReference>
<evidence type="ECO:0008006" key="6">
    <source>
        <dbReference type="Google" id="ProtNLM"/>
    </source>
</evidence>
<comment type="caution">
    <text evidence="4">The sequence shown here is derived from an EMBL/GenBank/DDBJ whole genome shotgun (WGS) entry which is preliminary data.</text>
</comment>
<protein>
    <recommendedName>
        <fullName evidence="6">Tetratricopeptide repeat protein</fullName>
    </recommendedName>
</protein>
<accession>A0ABV1GED6</accession>
<dbReference type="SUPFAM" id="SSF48452">
    <property type="entry name" value="TPR-like"/>
    <property type="match status" value="1"/>
</dbReference>
<evidence type="ECO:0000313" key="4">
    <source>
        <dbReference type="EMBL" id="MEQ2520196.1"/>
    </source>
</evidence>